<feature type="signal peptide" evidence="2">
    <location>
        <begin position="1"/>
        <end position="15"/>
    </location>
</feature>
<feature type="compositionally biased region" description="Polar residues" evidence="1">
    <location>
        <begin position="346"/>
        <end position="359"/>
    </location>
</feature>
<protein>
    <submittedName>
        <fullName evidence="3">Uncharacterized protein</fullName>
    </submittedName>
</protein>
<sequence>MKYLVALSLLAGSLAAVDQEPAPLNENGVPFSAEWVQVAETSYYCYADNCARAVTGTRTAADMPAQSVRRADCSSYMQTTVTPPPVTTTITTTGTVTSSPYTYIPSSTSPGKRAVAAATIPPYASFCTEAFPGATPHYSSACNCWGITAATTTLPPSTVTQTATATYTAPIQSKCPSPGSCKGGFSTTPCYGNHHCVCLQDTEGNAVCVHTSDSGGCGQPDSKYCSKSADCPAGEVCTTSFCCGNPGVCAAYVDKGNCPNTNSARFIFAKRRAAAALEEKEENQLEEPAAFNAAATPPPTSTSSMCQTGPCEPTNTNKPPSFAAKRGLVTSIGAEAAAPPLPTTTSSMCQTGPCSPKTI</sequence>
<organism evidence="3 4">
    <name type="scientific">Apiospora arundinis</name>
    <dbReference type="NCBI Taxonomy" id="335852"/>
    <lineage>
        <taxon>Eukaryota</taxon>
        <taxon>Fungi</taxon>
        <taxon>Dikarya</taxon>
        <taxon>Ascomycota</taxon>
        <taxon>Pezizomycotina</taxon>
        <taxon>Sordariomycetes</taxon>
        <taxon>Xylariomycetidae</taxon>
        <taxon>Amphisphaeriales</taxon>
        <taxon>Apiosporaceae</taxon>
        <taxon>Apiospora</taxon>
    </lineage>
</organism>
<gene>
    <name evidence="3" type="ORF">PGQ11_008050</name>
</gene>
<name>A0ABR2IF35_9PEZI</name>
<reference evidence="3 4" key="1">
    <citation type="journal article" date="2024" name="IMA Fungus">
        <title>Apiospora arundinis, a panoply of carbohydrate-active enzymes and secondary metabolites.</title>
        <authorList>
            <person name="Sorensen T."/>
            <person name="Petersen C."/>
            <person name="Muurmann A.T."/>
            <person name="Christiansen J.V."/>
            <person name="Brundto M.L."/>
            <person name="Overgaard C.K."/>
            <person name="Boysen A.T."/>
            <person name="Wollenberg R.D."/>
            <person name="Larsen T.O."/>
            <person name="Sorensen J.L."/>
            <person name="Nielsen K.L."/>
            <person name="Sondergaard T.E."/>
        </authorList>
    </citation>
    <scope>NUCLEOTIDE SEQUENCE [LARGE SCALE GENOMIC DNA]</scope>
    <source>
        <strain evidence="3 4">AAU 773</strain>
    </source>
</reference>
<evidence type="ECO:0000256" key="1">
    <source>
        <dbReference type="SAM" id="MobiDB-lite"/>
    </source>
</evidence>
<comment type="caution">
    <text evidence="3">The sequence shown here is derived from an EMBL/GenBank/DDBJ whole genome shotgun (WGS) entry which is preliminary data.</text>
</comment>
<feature type="chain" id="PRO_5047482751" evidence="2">
    <location>
        <begin position="16"/>
        <end position="359"/>
    </location>
</feature>
<evidence type="ECO:0000313" key="4">
    <source>
        <dbReference type="Proteomes" id="UP001390339"/>
    </source>
</evidence>
<proteinExistence type="predicted"/>
<feature type="region of interest" description="Disordered" evidence="1">
    <location>
        <begin position="337"/>
        <end position="359"/>
    </location>
</feature>
<feature type="region of interest" description="Disordered" evidence="1">
    <location>
        <begin position="295"/>
        <end position="320"/>
    </location>
</feature>
<evidence type="ECO:0000313" key="3">
    <source>
        <dbReference type="EMBL" id="KAK8861815.1"/>
    </source>
</evidence>
<accession>A0ABR2IF35</accession>
<keyword evidence="4" id="KW-1185">Reference proteome</keyword>
<dbReference type="Proteomes" id="UP001390339">
    <property type="component" value="Unassembled WGS sequence"/>
</dbReference>
<evidence type="ECO:0000256" key="2">
    <source>
        <dbReference type="SAM" id="SignalP"/>
    </source>
</evidence>
<keyword evidence="2" id="KW-0732">Signal</keyword>
<dbReference type="EMBL" id="JAPCWZ010000005">
    <property type="protein sequence ID" value="KAK8861815.1"/>
    <property type="molecule type" value="Genomic_DNA"/>
</dbReference>